<dbReference type="AlphaFoldDB" id="A0A371E7L4"/>
<accession>A0A371E7L4</accession>
<dbReference type="Gene3D" id="3.30.70.270">
    <property type="match status" value="1"/>
</dbReference>
<dbReference type="InterPro" id="IPR043502">
    <property type="entry name" value="DNA/RNA_pol_sf"/>
</dbReference>
<organism evidence="1 2">
    <name type="scientific">Mucuna pruriens</name>
    <name type="common">Velvet bean</name>
    <name type="synonym">Dolichos pruriens</name>
    <dbReference type="NCBI Taxonomy" id="157652"/>
    <lineage>
        <taxon>Eukaryota</taxon>
        <taxon>Viridiplantae</taxon>
        <taxon>Streptophyta</taxon>
        <taxon>Embryophyta</taxon>
        <taxon>Tracheophyta</taxon>
        <taxon>Spermatophyta</taxon>
        <taxon>Magnoliopsida</taxon>
        <taxon>eudicotyledons</taxon>
        <taxon>Gunneridae</taxon>
        <taxon>Pentapetalae</taxon>
        <taxon>rosids</taxon>
        <taxon>fabids</taxon>
        <taxon>Fabales</taxon>
        <taxon>Fabaceae</taxon>
        <taxon>Papilionoideae</taxon>
        <taxon>50 kb inversion clade</taxon>
        <taxon>NPAAA clade</taxon>
        <taxon>indigoferoid/millettioid clade</taxon>
        <taxon>Phaseoleae</taxon>
        <taxon>Mucuna</taxon>
    </lineage>
</organism>
<reference evidence="1" key="1">
    <citation type="submission" date="2018-05" db="EMBL/GenBank/DDBJ databases">
        <title>Draft genome of Mucuna pruriens seed.</title>
        <authorList>
            <person name="Nnadi N.E."/>
            <person name="Vos R."/>
            <person name="Hasami M.H."/>
            <person name="Devisetty U.K."/>
            <person name="Aguiy J.C."/>
        </authorList>
    </citation>
    <scope>NUCLEOTIDE SEQUENCE [LARGE SCALE GENOMIC DNA]</scope>
    <source>
        <strain evidence="1">JCA_2017</strain>
    </source>
</reference>
<dbReference type="InterPro" id="IPR053134">
    <property type="entry name" value="RNA-dir_DNA_polymerase"/>
</dbReference>
<comment type="caution">
    <text evidence="1">The sequence shown here is derived from an EMBL/GenBank/DDBJ whole genome shotgun (WGS) entry which is preliminary data.</text>
</comment>
<proteinExistence type="predicted"/>
<sequence length="60" mass="6821">MNSSVMLVILVPKKDGTWTMCIDCRLINNIIVPHPCLNDLLDELYGSQIFCIVNLRSGYH</sequence>
<dbReference type="OrthoDB" id="1924993at2759"/>
<feature type="non-terminal residue" evidence="1">
    <location>
        <position position="1"/>
    </location>
</feature>
<dbReference type="PANTHER" id="PTHR24559:SF437">
    <property type="entry name" value="RNA-DIRECTED DNA POLYMERASE HOMOLOG"/>
    <property type="match status" value="1"/>
</dbReference>
<name>A0A371E7L4_MUCPR</name>
<dbReference type="Gene3D" id="3.10.10.10">
    <property type="entry name" value="HIV Type 1 Reverse Transcriptase, subunit A, domain 1"/>
    <property type="match status" value="1"/>
</dbReference>
<gene>
    <name evidence="1" type="ORF">CR513_59723</name>
</gene>
<dbReference type="Proteomes" id="UP000257109">
    <property type="component" value="Unassembled WGS sequence"/>
</dbReference>
<protein>
    <recommendedName>
        <fullName evidence="3">Transposon Ty3-I Gag-Pol polyprotein</fullName>
    </recommendedName>
</protein>
<evidence type="ECO:0008006" key="3">
    <source>
        <dbReference type="Google" id="ProtNLM"/>
    </source>
</evidence>
<keyword evidence="2" id="KW-1185">Reference proteome</keyword>
<dbReference type="SUPFAM" id="SSF56672">
    <property type="entry name" value="DNA/RNA polymerases"/>
    <property type="match status" value="1"/>
</dbReference>
<dbReference type="PANTHER" id="PTHR24559">
    <property type="entry name" value="TRANSPOSON TY3-I GAG-POL POLYPROTEIN"/>
    <property type="match status" value="1"/>
</dbReference>
<evidence type="ECO:0000313" key="1">
    <source>
        <dbReference type="EMBL" id="RDX61997.1"/>
    </source>
</evidence>
<dbReference type="EMBL" id="QJKJ01015758">
    <property type="protein sequence ID" value="RDX61997.1"/>
    <property type="molecule type" value="Genomic_DNA"/>
</dbReference>
<evidence type="ECO:0000313" key="2">
    <source>
        <dbReference type="Proteomes" id="UP000257109"/>
    </source>
</evidence>
<dbReference type="InterPro" id="IPR043128">
    <property type="entry name" value="Rev_trsase/Diguanyl_cyclase"/>
</dbReference>